<comment type="caution">
    <text evidence="1">The sequence shown here is derived from an EMBL/GenBank/DDBJ whole genome shotgun (WGS) entry which is preliminary data.</text>
</comment>
<protein>
    <submittedName>
        <fullName evidence="1">Uncharacterized protein</fullName>
    </submittedName>
</protein>
<keyword evidence="2" id="KW-1185">Reference proteome</keyword>
<dbReference type="EMBL" id="JAKJXP020000041">
    <property type="protein sequence ID" value="KAK7752168.1"/>
    <property type="molecule type" value="Genomic_DNA"/>
</dbReference>
<dbReference type="Proteomes" id="UP001320420">
    <property type="component" value="Unassembled WGS sequence"/>
</dbReference>
<evidence type="ECO:0000313" key="2">
    <source>
        <dbReference type="Proteomes" id="UP001320420"/>
    </source>
</evidence>
<gene>
    <name evidence="1" type="ORF">SLS62_005912</name>
</gene>
<proteinExistence type="predicted"/>
<sequence>MCQPLELELCCAANLTNTSPHTIKIYQLVCHCLGFLEAIRRQRNSQDQNTTVSNGVAPAPVHGYLPPTPPSIQFLQQLRCPHFNPHGPRRLERLFITTCAACVRAAHHEANETSDVYRRSYQWELQLHALQLDERLRRLQLERAMAALPWGAFVRSLASAAADELGRVRERWVLSSASDGSRSGMRWVRVPFTGGGGEGMGEGGDEDWRRWWSGRFGEEMWEFCEKTAGPQMFPGGIWGPCALEGIDMNQARLDFQVLTPVTTPPSTISTPCTPGGSRYCYRATND</sequence>
<accession>A0AAN9V247</accession>
<reference evidence="1 2" key="1">
    <citation type="submission" date="2024-02" db="EMBL/GenBank/DDBJ databases">
        <title>De novo assembly and annotation of 12 fungi associated with fruit tree decline syndrome in Ontario, Canada.</title>
        <authorList>
            <person name="Sulman M."/>
            <person name="Ellouze W."/>
            <person name="Ilyukhin E."/>
        </authorList>
    </citation>
    <scope>NUCLEOTIDE SEQUENCE [LARGE SCALE GENOMIC DNA]</scope>
    <source>
        <strain evidence="1 2">M11/M66-122</strain>
    </source>
</reference>
<name>A0AAN9V247_9PEZI</name>
<organism evidence="1 2">
    <name type="scientific">Diatrype stigma</name>
    <dbReference type="NCBI Taxonomy" id="117547"/>
    <lineage>
        <taxon>Eukaryota</taxon>
        <taxon>Fungi</taxon>
        <taxon>Dikarya</taxon>
        <taxon>Ascomycota</taxon>
        <taxon>Pezizomycotina</taxon>
        <taxon>Sordariomycetes</taxon>
        <taxon>Xylariomycetidae</taxon>
        <taxon>Xylariales</taxon>
        <taxon>Diatrypaceae</taxon>
        <taxon>Diatrype</taxon>
    </lineage>
</organism>
<evidence type="ECO:0000313" key="1">
    <source>
        <dbReference type="EMBL" id="KAK7752168.1"/>
    </source>
</evidence>
<dbReference type="AlphaFoldDB" id="A0AAN9V247"/>